<dbReference type="InterPro" id="IPR013783">
    <property type="entry name" value="Ig-like_fold"/>
</dbReference>
<proteinExistence type="predicted"/>
<dbReference type="SUPFAM" id="SSF49299">
    <property type="entry name" value="PKD domain"/>
    <property type="match status" value="1"/>
</dbReference>
<dbReference type="SMART" id="SM00089">
    <property type="entry name" value="PKD"/>
    <property type="match status" value="1"/>
</dbReference>
<feature type="domain" description="PKD" evidence="1">
    <location>
        <begin position="63"/>
        <end position="117"/>
    </location>
</feature>
<dbReference type="InterPro" id="IPR022409">
    <property type="entry name" value="PKD/Chitinase_dom"/>
</dbReference>
<evidence type="ECO:0000313" key="2">
    <source>
        <dbReference type="EMBL" id="MFH6985002.1"/>
    </source>
</evidence>
<sequence length="426" mass="45160">MKIIRSILYSGVLVMLLTSCFPEDEDLSLGEIVEAAFTITDISTSEMRNTYLLESSSEGAFIYKWDLGNGTVITGSKTDTAFFESKGVYTVSLTVVSAGGQSTTEQQVTVEADASTGVNVLLGSEMDDESAWTFTSTGSTMTSYTFSDGKLILSNGTEVAQTNIAVWQEVELTGGTDYQFSASASGSGMTNSWVEVLLLDEEPQEGVDPSATPIAGLNTWTGCGGDAFDGKLPAISCIGDGKVSVAEDGTYYLLIKVGSWDGNLGTTGLILDDVVLVGLDTTPLVEGDNILVGSNMEDENVWTVTNVGLTLTTVEFVDGVMKFTNGSEPAQTNVGVWQAVDVEAGQKYRLKATVVDPGATGSWIEFYVHTTEPSDGTDYTQGRIEIGGDTSFEEAGTVYFLIKVGSWDGNLGSGVTIDDTQLVELN</sequence>
<dbReference type="InterPro" id="IPR035986">
    <property type="entry name" value="PKD_dom_sf"/>
</dbReference>
<dbReference type="Gene3D" id="2.60.40.10">
    <property type="entry name" value="Immunoglobulins"/>
    <property type="match status" value="1"/>
</dbReference>
<comment type="caution">
    <text evidence="2">The sequence shown here is derived from an EMBL/GenBank/DDBJ whole genome shotgun (WGS) entry which is preliminary data.</text>
</comment>
<evidence type="ECO:0000259" key="1">
    <source>
        <dbReference type="PROSITE" id="PS50093"/>
    </source>
</evidence>
<dbReference type="EMBL" id="JBIPKE010000019">
    <property type="protein sequence ID" value="MFH6985002.1"/>
    <property type="molecule type" value="Genomic_DNA"/>
</dbReference>
<gene>
    <name evidence="2" type="ORF">ACHKAR_16220</name>
</gene>
<dbReference type="PROSITE" id="PS50093">
    <property type="entry name" value="PKD"/>
    <property type="match status" value="1"/>
</dbReference>
<dbReference type="InterPro" id="IPR000601">
    <property type="entry name" value="PKD_dom"/>
</dbReference>
<accession>A0ABW7NBX8</accession>
<evidence type="ECO:0000313" key="3">
    <source>
        <dbReference type="Proteomes" id="UP001610063"/>
    </source>
</evidence>
<name>A0ABW7NBX8_9BACT</name>
<dbReference type="Gene3D" id="2.60.120.260">
    <property type="entry name" value="Galactose-binding domain-like"/>
    <property type="match status" value="1"/>
</dbReference>
<protein>
    <submittedName>
        <fullName evidence="2">PKD domain-containing protein</fullName>
    </submittedName>
</protein>
<dbReference type="PROSITE" id="PS51257">
    <property type="entry name" value="PROKAR_LIPOPROTEIN"/>
    <property type="match status" value="1"/>
</dbReference>
<keyword evidence="3" id="KW-1185">Reference proteome</keyword>
<dbReference type="Pfam" id="PF18911">
    <property type="entry name" value="PKD_4"/>
    <property type="match status" value="1"/>
</dbReference>
<dbReference type="Proteomes" id="UP001610063">
    <property type="component" value="Unassembled WGS sequence"/>
</dbReference>
<organism evidence="2 3">
    <name type="scientific">Marinoscillum luteum</name>
    <dbReference type="NCBI Taxonomy" id="861051"/>
    <lineage>
        <taxon>Bacteria</taxon>
        <taxon>Pseudomonadati</taxon>
        <taxon>Bacteroidota</taxon>
        <taxon>Cytophagia</taxon>
        <taxon>Cytophagales</taxon>
        <taxon>Reichenbachiellaceae</taxon>
        <taxon>Marinoscillum</taxon>
    </lineage>
</organism>
<reference evidence="2 3" key="1">
    <citation type="journal article" date="2013" name="Int. J. Syst. Evol. Microbiol.">
        <title>Marinoscillum luteum sp. nov., isolated from marine sediment.</title>
        <authorList>
            <person name="Cha I.T."/>
            <person name="Park S.J."/>
            <person name="Kim S.J."/>
            <person name="Kim J.G."/>
            <person name="Jung M.Y."/>
            <person name="Shin K.S."/>
            <person name="Kwon K.K."/>
            <person name="Yang S.H."/>
            <person name="Seo Y.S."/>
            <person name="Rhee S.K."/>
        </authorList>
    </citation>
    <scope>NUCLEOTIDE SEQUENCE [LARGE SCALE GENOMIC DNA]</scope>
    <source>
        <strain evidence="2 3">KCTC 23939</strain>
    </source>
</reference>
<dbReference type="RefSeq" id="WP_395418458.1">
    <property type="nucleotide sequence ID" value="NZ_JBIPKE010000019.1"/>
</dbReference>
<dbReference type="CDD" id="cd00146">
    <property type="entry name" value="PKD"/>
    <property type="match status" value="1"/>
</dbReference>